<sequence>MSVGIGLLTDVLLSGTVLMLGLWVILTADRLRAAIGFLIYGLLVALVWVRLGAPDVALTEAAIGGGMIGLLVLGASTRLPPEPPRSPGAPARPRRWILHVIAAALSATVALGLALVVLGLPEPAPSLAAAVAAELPATALENPVTGVLMAFRAVDTLFETVVLVLALIAFWSLIPDAGWSRRPDWLPLPHPPPALVLLARILLPIGVLVALHLFWIGASLPGGKFQAGALLAALWALVMVAGLARPIAATERLVRVLAVLGPLVFFVIGLGGLWLAGDFLAYPEGLEKPLIIIIEVVLMLSVAVMLGLILAGLPSADTAVRAPKARPGTEGQP</sequence>
<reference evidence="10 11" key="1">
    <citation type="submission" date="2019-09" db="EMBL/GenBank/DDBJ databases">
        <title>Whole-genome sequence of the purple sulfur bacterium Thiohalocapsa marina DSM 19078.</title>
        <authorList>
            <person name="Kyndt J.A."/>
            <person name="Meyer T.E."/>
        </authorList>
    </citation>
    <scope>NUCLEOTIDE SEQUENCE [LARGE SCALE GENOMIC DNA]</scope>
    <source>
        <strain evidence="10 11">DSM 19078</strain>
    </source>
</reference>
<dbReference type="Pfam" id="PF13244">
    <property type="entry name" value="MbhD"/>
    <property type="match status" value="1"/>
</dbReference>
<feature type="transmembrane region" description="Helical" evidence="7">
    <location>
        <begin position="6"/>
        <end position="26"/>
    </location>
</feature>
<evidence type="ECO:0000256" key="4">
    <source>
        <dbReference type="ARBA" id="ARBA00022692"/>
    </source>
</evidence>
<feature type="transmembrane region" description="Helical" evidence="7">
    <location>
        <begin position="156"/>
        <end position="174"/>
    </location>
</feature>
<gene>
    <name evidence="10" type="ORF">F2Q65_04815</name>
</gene>
<keyword evidence="11" id="KW-1185">Reference proteome</keyword>
<comment type="similarity">
    <text evidence="2">Belongs to the CPA3 antiporters (TC 2.A.63) subunit B family.</text>
</comment>
<name>A0A5M8FQ82_9GAMM</name>
<evidence type="ECO:0000259" key="8">
    <source>
        <dbReference type="Pfam" id="PF04039"/>
    </source>
</evidence>
<accession>A0A5M8FQ82</accession>
<feature type="transmembrane region" description="Helical" evidence="7">
    <location>
        <begin position="227"/>
        <end position="244"/>
    </location>
</feature>
<evidence type="ECO:0000256" key="3">
    <source>
        <dbReference type="ARBA" id="ARBA00022475"/>
    </source>
</evidence>
<dbReference type="OrthoDB" id="4962908at2"/>
<evidence type="ECO:0000313" key="10">
    <source>
        <dbReference type="EMBL" id="KAA6186694.1"/>
    </source>
</evidence>
<dbReference type="RefSeq" id="WP_150090971.1">
    <property type="nucleotide sequence ID" value="NZ_VWXX01000004.1"/>
</dbReference>
<feature type="transmembrane region" description="Helical" evidence="7">
    <location>
        <begin position="195"/>
        <end position="215"/>
    </location>
</feature>
<keyword evidence="3" id="KW-1003">Cell membrane</keyword>
<dbReference type="AlphaFoldDB" id="A0A5M8FQ82"/>
<dbReference type="PANTHER" id="PTHR33932:SF4">
    <property type="entry name" value="NA(+)_H(+) ANTIPORTER SUBUNIT B"/>
    <property type="match status" value="1"/>
</dbReference>
<keyword evidence="5 7" id="KW-1133">Transmembrane helix</keyword>
<evidence type="ECO:0000259" key="9">
    <source>
        <dbReference type="Pfam" id="PF13244"/>
    </source>
</evidence>
<dbReference type="Proteomes" id="UP000322981">
    <property type="component" value="Unassembled WGS sequence"/>
</dbReference>
<feature type="transmembrane region" description="Helical" evidence="7">
    <location>
        <begin position="57"/>
        <end position="75"/>
    </location>
</feature>
<comment type="caution">
    <text evidence="10">The sequence shown here is derived from an EMBL/GenBank/DDBJ whole genome shotgun (WGS) entry which is preliminary data.</text>
</comment>
<dbReference type="InterPro" id="IPR007182">
    <property type="entry name" value="MnhB"/>
</dbReference>
<dbReference type="InterPro" id="IPR050622">
    <property type="entry name" value="CPA3_antiporter_subunitB"/>
</dbReference>
<organism evidence="10 11">
    <name type="scientific">Thiohalocapsa marina</name>
    <dbReference type="NCBI Taxonomy" id="424902"/>
    <lineage>
        <taxon>Bacteria</taxon>
        <taxon>Pseudomonadati</taxon>
        <taxon>Pseudomonadota</taxon>
        <taxon>Gammaproteobacteria</taxon>
        <taxon>Chromatiales</taxon>
        <taxon>Chromatiaceae</taxon>
        <taxon>Thiohalocapsa</taxon>
    </lineage>
</organism>
<feature type="transmembrane region" description="Helical" evidence="7">
    <location>
        <begin position="256"/>
        <end position="277"/>
    </location>
</feature>
<keyword evidence="6 7" id="KW-0472">Membrane</keyword>
<feature type="transmembrane region" description="Helical" evidence="7">
    <location>
        <begin position="96"/>
        <end position="118"/>
    </location>
</feature>
<comment type="subcellular location">
    <subcellularLocation>
        <location evidence="1">Cell membrane</location>
        <topology evidence="1">Multi-pass membrane protein</topology>
    </subcellularLocation>
</comment>
<dbReference type="Pfam" id="PF04039">
    <property type="entry name" value="MnhB"/>
    <property type="match status" value="1"/>
</dbReference>
<dbReference type="EMBL" id="VWXX01000004">
    <property type="protein sequence ID" value="KAA6186694.1"/>
    <property type="molecule type" value="Genomic_DNA"/>
</dbReference>
<feature type="domain" description="Na+/H+ antiporter MnhB subunit-related protein" evidence="8">
    <location>
        <begin position="197"/>
        <end position="306"/>
    </location>
</feature>
<feature type="domain" description="MrpA C-terminal/MbhD" evidence="9">
    <location>
        <begin position="17"/>
        <end position="80"/>
    </location>
</feature>
<evidence type="ECO:0000256" key="6">
    <source>
        <dbReference type="ARBA" id="ARBA00023136"/>
    </source>
</evidence>
<feature type="transmembrane region" description="Helical" evidence="7">
    <location>
        <begin position="289"/>
        <end position="313"/>
    </location>
</feature>
<evidence type="ECO:0000256" key="1">
    <source>
        <dbReference type="ARBA" id="ARBA00004651"/>
    </source>
</evidence>
<evidence type="ECO:0000313" key="11">
    <source>
        <dbReference type="Proteomes" id="UP000322981"/>
    </source>
</evidence>
<dbReference type="PANTHER" id="PTHR33932">
    <property type="entry name" value="NA(+)/H(+) ANTIPORTER SUBUNIT B"/>
    <property type="match status" value="1"/>
</dbReference>
<evidence type="ECO:0000256" key="5">
    <source>
        <dbReference type="ARBA" id="ARBA00022989"/>
    </source>
</evidence>
<dbReference type="InterPro" id="IPR025383">
    <property type="entry name" value="MrpA_C/MbhD"/>
</dbReference>
<evidence type="ECO:0000256" key="7">
    <source>
        <dbReference type="SAM" id="Phobius"/>
    </source>
</evidence>
<feature type="transmembrane region" description="Helical" evidence="7">
    <location>
        <begin position="33"/>
        <end position="51"/>
    </location>
</feature>
<evidence type="ECO:0000256" key="2">
    <source>
        <dbReference type="ARBA" id="ARBA00009425"/>
    </source>
</evidence>
<keyword evidence="4 7" id="KW-0812">Transmembrane</keyword>
<proteinExistence type="inferred from homology"/>
<dbReference type="GO" id="GO:0005886">
    <property type="term" value="C:plasma membrane"/>
    <property type="evidence" value="ECO:0007669"/>
    <property type="project" value="UniProtKB-SubCell"/>
</dbReference>
<protein>
    <submittedName>
        <fullName evidence="10">DUF4040 domain-containing protein</fullName>
    </submittedName>
</protein>